<dbReference type="PANTHER" id="PTHR41260">
    <property type="entry name" value="PROTEIN ECSC"/>
    <property type="match status" value="1"/>
</dbReference>
<dbReference type="EMBL" id="FNPI01000016">
    <property type="protein sequence ID" value="SDZ54843.1"/>
    <property type="molecule type" value="Genomic_DNA"/>
</dbReference>
<evidence type="ECO:0000313" key="3">
    <source>
        <dbReference type="Proteomes" id="UP000198935"/>
    </source>
</evidence>
<dbReference type="STRING" id="1503961.SAMN05421736_116126"/>
<dbReference type="Pfam" id="PF12787">
    <property type="entry name" value="EcsC"/>
    <property type="match status" value="1"/>
</dbReference>
<dbReference type="Proteomes" id="UP000198935">
    <property type="component" value="Unassembled WGS sequence"/>
</dbReference>
<reference evidence="3" key="1">
    <citation type="submission" date="2016-10" db="EMBL/GenBank/DDBJ databases">
        <authorList>
            <person name="Varghese N."/>
            <person name="Submissions S."/>
        </authorList>
    </citation>
    <scope>NUCLEOTIDE SEQUENCE [LARGE SCALE GENOMIC DNA]</scope>
    <source>
        <strain evidence="3">SP</strain>
    </source>
</reference>
<organism evidence="2 3">
    <name type="scientific">Evansella caseinilytica</name>
    <dbReference type="NCBI Taxonomy" id="1503961"/>
    <lineage>
        <taxon>Bacteria</taxon>
        <taxon>Bacillati</taxon>
        <taxon>Bacillota</taxon>
        <taxon>Bacilli</taxon>
        <taxon>Bacillales</taxon>
        <taxon>Bacillaceae</taxon>
        <taxon>Evansella</taxon>
    </lineage>
</organism>
<dbReference type="AlphaFoldDB" id="A0A1H3TX78"/>
<dbReference type="InterPro" id="IPR024787">
    <property type="entry name" value="EcsC"/>
</dbReference>
<gene>
    <name evidence="2" type="ORF">SAMN05421736_116126</name>
</gene>
<name>A0A1H3TX78_9BACI</name>
<keyword evidence="1" id="KW-0472">Membrane</keyword>
<dbReference type="PANTHER" id="PTHR41260:SF1">
    <property type="entry name" value="PROTEIN ECSC"/>
    <property type="match status" value="1"/>
</dbReference>
<evidence type="ECO:0000313" key="2">
    <source>
        <dbReference type="EMBL" id="SDZ54843.1"/>
    </source>
</evidence>
<keyword evidence="3" id="KW-1185">Reference proteome</keyword>
<sequence length="279" mass="32067">MPWTTREQWIWQEITAMEKQLLSAKATDFSHTYQKGIELGLEALGGKWTKKLLAGIDDFLFHLQAVIQQGYLEERTREMLLTQARVFRPDVHVIADMKKLTMDQLRFIAKKQLAKQRLTALAQGGLTGIGGILFMLGDLPLLFAVNLRTVQLMALTYGYDLRKPYEMMFVLKVFYAVSLPPYLRQQAWERLFGELEAAGEEEDFFFYDGKEEGASAAWLQRPINHLVKLFLIAAVRKKRIQGIPVISLAAAAGSNYYFARQISEAAHLFYQKRLLLEKR</sequence>
<proteinExistence type="predicted"/>
<feature type="transmembrane region" description="Helical" evidence="1">
    <location>
        <begin position="120"/>
        <end position="145"/>
    </location>
</feature>
<keyword evidence="1" id="KW-1133">Transmembrane helix</keyword>
<evidence type="ECO:0000256" key="1">
    <source>
        <dbReference type="SAM" id="Phobius"/>
    </source>
</evidence>
<keyword evidence="1" id="KW-0812">Transmembrane</keyword>
<accession>A0A1H3TX78</accession>
<protein>
    <submittedName>
        <fullName evidence="2">EcsC protein family protein</fullName>
    </submittedName>
</protein>